<dbReference type="SUPFAM" id="SSF117143">
    <property type="entry name" value="Flagellar hook protein flgE"/>
    <property type="match status" value="1"/>
</dbReference>
<evidence type="ECO:0000256" key="4">
    <source>
        <dbReference type="RuleBase" id="RU362116"/>
    </source>
</evidence>
<protein>
    <submittedName>
        <fullName evidence="8">Flagellar hook basal-body protein</fullName>
    </submittedName>
</protein>
<evidence type="ECO:0000313" key="9">
    <source>
        <dbReference type="Proteomes" id="UP001218362"/>
    </source>
</evidence>
<dbReference type="InterPro" id="IPR020013">
    <property type="entry name" value="Flagellar_FlgE/F/G"/>
</dbReference>
<dbReference type="NCBIfam" id="TIGR03506">
    <property type="entry name" value="FlgEFG_subfam"/>
    <property type="match status" value="2"/>
</dbReference>
<evidence type="ECO:0000259" key="6">
    <source>
        <dbReference type="Pfam" id="PF06429"/>
    </source>
</evidence>
<dbReference type="Pfam" id="PF00460">
    <property type="entry name" value="Flg_bb_rod"/>
    <property type="match status" value="1"/>
</dbReference>
<dbReference type="EMBL" id="CP119316">
    <property type="protein sequence ID" value="WEK46131.1"/>
    <property type="molecule type" value="Genomic_DNA"/>
</dbReference>
<dbReference type="KEGG" id="acob:P0Y56_14065"/>
<comment type="similarity">
    <text evidence="2 4">Belongs to the flagella basal body rod proteins family.</text>
</comment>
<dbReference type="Pfam" id="PF06429">
    <property type="entry name" value="Flg_bbr_C"/>
    <property type="match status" value="1"/>
</dbReference>
<dbReference type="Proteomes" id="UP001218362">
    <property type="component" value="Chromosome"/>
</dbReference>
<dbReference type="AlphaFoldDB" id="A0AAJ5X7U3"/>
<organism evidence="8 9">
    <name type="scientific">Candidatus Andeanibacterium colombiense</name>
    <dbReference type="NCBI Taxonomy" id="3121345"/>
    <lineage>
        <taxon>Bacteria</taxon>
        <taxon>Pseudomonadati</taxon>
        <taxon>Pseudomonadota</taxon>
        <taxon>Alphaproteobacteria</taxon>
        <taxon>Sphingomonadales</taxon>
        <taxon>Sphingomonadaceae</taxon>
        <taxon>Candidatus Andeanibacterium</taxon>
    </lineage>
</organism>
<dbReference type="InterPro" id="IPR053967">
    <property type="entry name" value="LlgE_F_G-like_D1"/>
</dbReference>
<dbReference type="InterPro" id="IPR010930">
    <property type="entry name" value="Flg_bb/hook_C_dom"/>
</dbReference>
<feature type="domain" description="Flagellar basal-body/hook protein C-terminal" evidence="6">
    <location>
        <begin position="207"/>
        <end position="252"/>
    </location>
</feature>
<evidence type="ECO:0000259" key="5">
    <source>
        <dbReference type="Pfam" id="PF00460"/>
    </source>
</evidence>
<dbReference type="InterPro" id="IPR037925">
    <property type="entry name" value="FlgE/F/G-like"/>
</dbReference>
<feature type="domain" description="Flagellar hook protein FlgE/F/G-like D1" evidence="7">
    <location>
        <begin position="90"/>
        <end position="153"/>
    </location>
</feature>
<keyword evidence="8" id="KW-0966">Cell projection</keyword>
<name>A0AAJ5X7U3_9SPHN</name>
<reference evidence="8" key="1">
    <citation type="submission" date="2023-03" db="EMBL/GenBank/DDBJ databases">
        <title>Andean soil-derived lignocellulolytic bacterial consortium as a source of novel taxa and putative plastic-active enzymes.</title>
        <authorList>
            <person name="Diaz-Garcia L."/>
            <person name="Chuvochina M."/>
            <person name="Feuerriegel G."/>
            <person name="Bunk B."/>
            <person name="Sproer C."/>
            <person name="Streit W.R."/>
            <person name="Rodriguez L.M."/>
            <person name="Overmann J."/>
            <person name="Jimenez D.J."/>
        </authorList>
    </citation>
    <scope>NUCLEOTIDE SEQUENCE</scope>
    <source>
        <strain evidence="8">MAG 26</strain>
    </source>
</reference>
<accession>A0AAJ5X7U3</accession>
<dbReference type="GO" id="GO:0071978">
    <property type="term" value="P:bacterial-type flagellum-dependent swarming motility"/>
    <property type="evidence" value="ECO:0007669"/>
    <property type="project" value="TreeGrafter"/>
</dbReference>
<evidence type="ECO:0000259" key="7">
    <source>
        <dbReference type="Pfam" id="PF22692"/>
    </source>
</evidence>
<evidence type="ECO:0000256" key="1">
    <source>
        <dbReference type="ARBA" id="ARBA00004117"/>
    </source>
</evidence>
<keyword evidence="8" id="KW-0282">Flagellum</keyword>
<evidence type="ECO:0000256" key="2">
    <source>
        <dbReference type="ARBA" id="ARBA00009677"/>
    </source>
</evidence>
<dbReference type="InterPro" id="IPR001444">
    <property type="entry name" value="Flag_bb_rod_N"/>
</dbReference>
<keyword evidence="8" id="KW-0969">Cilium</keyword>
<evidence type="ECO:0000313" key="8">
    <source>
        <dbReference type="EMBL" id="WEK46131.1"/>
    </source>
</evidence>
<dbReference type="PANTHER" id="PTHR30435">
    <property type="entry name" value="FLAGELLAR PROTEIN"/>
    <property type="match status" value="1"/>
</dbReference>
<sequence length="254" mass="26461">MNGAFEVGAAALRAEQRALEMHANNIANVNTPSFKRTDPRFAEVLARNADGTDGAAPDTPVAFGGVRVVPGEMLFTQGELRSSGNPLDLAISGRGMIELMGPGGTNLLWRGGRLRVNDDGLLATADGNALRAGVIVPSDTEELAIGADGVVTAKTSSGETVEIGQIGLVTTDNEFGLERLDNGFYQALDGTRLSDARPGEDGAGTLAQGSVEQSNVELTAEMVSMMMVQRAFAADAQIVQAADQLASITNSLKR</sequence>
<dbReference type="GO" id="GO:0009425">
    <property type="term" value="C:bacterial-type flagellum basal body"/>
    <property type="evidence" value="ECO:0007669"/>
    <property type="project" value="UniProtKB-SubCell"/>
</dbReference>
<comment type="subcellular location">
    <subcellularLocation>
        <location evidence="1 4">Bacterial flagellum basal body</location>
    </subcellularLocation>
</comment>
<evidence type="ECO:0000256" key="3">
    <source>
        <dbReference type="ARBA" id="ARBA00023143"/>
    </source>
</evidence>
<keyword evidence="3 4" id="KW-0975">Bacterial flagellum</keyword>
<gene>
    <name evidence="8" type="ORF">P0Y56_14065</name>
</gene>
<feature type="domain" description="Flagellar basal body rod protein N-terminal" evidence="5">
    <location>
        <begin position="6"/>
        <end position="35"/>
    </location>
</feature>
<dbReference type="PANTHER" id="PTHR30435:SF19">
    <property type="entry name" value="FLAGELLAR BASAL-BODY ROD PROTEIN FLGG"/>
    <property type="match status" value="1"/>
</dbReference>
<proteinExistence type="inferred from homology"/>
<dbReference type="Pfam" id="PF22692">
    <property type="entry name" value="LlgE_F_G_D1"/>
    <property type="match status" value="1"/>
</dbReference>